<name>A0A917SGD1_9ACTN</name>
<dbReference type="InterPro" id="IPR000914">
    <property type="entry name" value="SBP_5_dom"/>
</dbReference>
<comment type="caution">
    <text evidence="3">The sequence shown here is derived from an EMBL/GenBank/DDBJ whole genome shotgun (WGS) entry which is preliminary data.</text>
</comment>
<feature type="region of interest" description="Disordered" evidence="1">
    <location>
        <begin position="56"/>
        <end position="84"/>
    </location>
</feature>
<dbReference type="PANTHER" id="PTHR30290:SF16">
    <property type="entry name" value="OLIGOPEPTIDE ABC TRANSPORTER, PERIPLASMIC OLIGOPEPTIDE-BINDING PROTEIN"/>
    <property type="match status" value="1"/>
</dbReference>
<dbReference type="InterPro" id="IPR006311">
    <property type="entry name" value="TAT_signal"/>
</dbReference>
<keyword evidence="4" id="KW-1185">Reference proteome</keyword>
<proteinExistence type="predicted"/>
<evidence type="ECO:0000313" key="3">
    <source>
        <dbReference type="EMBL" id="GGL75710.1"/>
    </source>
</evidence>
<dbReference type="GO" id="GO:0015833">
    <property type="term" value="P:peptide transport"/>
    <property type="evidence" value="ECO:0007669"/>
    <property type="project" value="TreeGrafter"/>
</dbReference>
<dbReference type="Gene3D" id="3.10.105.10">
    <property type="entry name" value="Dipeptide-binding Protein, Domain 3"/>
    <property type="match status" value="1"/>
</dbReference>
<dbReference type="EMBL" id="BMMZ01000011">
    <property type="protein sequence ID" value="GGL75710.1"/>
    <property type="molecule type" value="Genomic_DNA"/>
</dbReference>
<dbReference type="Gene3D" id="3.90.76.10">
    <property type="entry name" value="Dipeptide-binding Protein, Domain 1"/>
    <property type="match status" value="1"/>
</dbReference>
<organism evidence="3 4">
    <name type="scientific">Microlunatus endophyticus</name>
    <dbReference type="NCBI Taxonomy" id="1716077"/>
    <lineage>
        <taxon>Bacteria</taxon>
        <taxon>Bacillati</taxon>
        <taxon>Actinomycetota</taxon>
        <taxon>Actinomycetes</taxon>
        <taxon>Propionibacteriales</taxon>
        <taxon>Propionibacteriaceae</taxon>
        <taxon>Microlunatus</taxon>
    </lineage>
</organism>
<dbReference type="Pfam" id="PF00496">
    <property type="entry name" value="SBP_bac_5"/>
    <property type="match status" value="1"/>
</dbReference>
<accession>A0A917SGD1</accession>
<dbReference type="SUPFAM" id="SSF53850">
    <property type="entry name" value="Periplasmic binding protein-like II"/>
    <property type="match status" value="1"/>
</dbReference>
<protein>
    <submittedName>
        <fullName evidence="3">ABC transporter substrate-binding protein</fullName>
    </submittedName>
</protein>
<dbReference type="Gene3D" id="3.40.190.10">
    <property type="entry name" value="Periplasmic binding protein-like II"/>
    <property type="match status" value="1"/>
</dbReference>
<reference evidence="3" key="2">
    <citation type="submission" date="2020-09" db="EMBL/GenBank/DDBJ databases">
        <authorList>
            <person name="Sun Q."/>
            <person name="Zhou Y."/>
        </authorList>
    </citation>
    <scope>NUCLEOTIDE SEQUENCE</scope>
    <source>
        <strain evidence="3">CGMCC 4.7306</strain>
    </source>
</reference>
<dbReference type="PROSITE" id="PS51318">
    <property type="entry name" value="TAT"/>
    <property type="match status" value="1"/>
</dbReference>
<reference evidence="3" key="1">
    <citation type="journal article" date="2014" name="Int. J. Syst. Evol. Microbiol.">
        <title>Complete genome sequence of Corynebacterium casei LMG S-19264T (=DSM 44701T), isolated from a smear-ripened cheese.</title>
        <authorList>
            <consortium name="US DOE Joint Genome Institute (JGI-PGF)"/>
            <person name="Walter F."/>
            <person name="Albersmeier A."/>
            <person name="Kalinowski J."/>
            <person name="Ruckert C."/>
        </authorList>
    </citation>
    <scope>NUCLEOTIDE SEQUENCE</scope>
    <source>
        <strain evidence="3">CGMCC 4.7306</strain>
    </source>
</reference>
<dbReference type="PANTHER" id="PTHR30290">
    <property type="entry name" value="PERIPLASMIC BINDING COMPONENT OF ABC TRANSPORTER"/>
    <property type="match status" value="1"/>
</dbReference>
<dbReference type="RefSeq" id="WP_188896914.1">
    <property type="nucleotide sequence ID" value="NZ_BMMZ01000011.1"/>
</dbReference>
<sequence length="625" mass="69362">MSAIQEIPDNQVDPQDFLRHCLTRRGALKGAAGAMLAAGLGSLAACSGGGQYSGNKKNPGSGGQSPAAHATTVGKAASSVSPTPREKTLLVDQAVFTVFDSFNPLIPNGEQYNGGLGQVVREYLWYFNMATGETTPWLGTKWEYADNFKTFTVHLNENAHWNDGKPFTSKDVVFSINLVKGNKNLLGGGPITDEVKSISAPDDHTVVVKLNVTDPRYHYNWICGIVGTSWFVLPEHVWKSQDPTSFKNNPPVYTGPYKLKETKSNLKMFVWEKDPNYWNKSNLDPKPEYVVYRSAPTADAEIEQFKNGACDVTGAPNMYSLVKSAIDGGYQYGTITGMLDPCPRAIWINCDESHKPLNDPRMRQAISALIDRKKIATSIWDPASTTAKYPWAAFDGNKKWDNEQIAGKYSLSYDPAKAKSLMDEIGIKADSNGKRIYNGKQLSLEIITSTPNPGQEYLIGQLLAEDLKAVGIDASIRTLSSAVYNNRTMKGDFDIKSEWLCGEVYDPWQVYNEFNDKYYVPVGKNANVNNYPRLRDATFSKYMDQLAVISPTSAEAIPIFDKALDRYFADLPAVTSIQTLYTHQFNTTFWTGWPTDDNLYQGPANWWGQFMFVVGALKPTGTTIK</sequence>
<evidence type="ECO:0000259" key="2">
    <source>
        <dbReference type="Pfam" id="PF00496"/>
    </source>
</evidence>
<feature type="domain" description="Solute-binding protein family 5" evidence="2">
    <location>
        <begin position="134"/>
        <end position="516"/>
    </location>
</feature>
<evidence type="ECO:0000256" key="1">
    <source>
        <dbReference type="SAM" id="MobiDB-lite"/>
    </source>
</evidence>
<dbReference type="GO" id="GO:1904680">
    <property type="term" value="F:peptide transmembrane transporter activity"/>
    <property type="evidence" value="ECO:0007669"/>
    <property type="project" value="TreeGrafter"/>
</dbReference>
<gene>
    <name evidence="3" type="ORF">GCM10011575_37380</name>
</gene>
<evidence type="ECO:0000313" key="4">
    <source>
        <dbReference type="Proteomes" id="UP000613840"/>
    </source>
</evidence>
<dbReference type="Proteomes" id="UP000613840">
    <property type="component" value="Unassembled WGS sequence"/>
</dbReference>
<dbReference type="InterPro" id="IPR039424">
    <property type="entry name" value="SBP_5"/>
</dbReference>
<dbReference type="AlphaFoldDB" id="A0A917SGD1"/>
<dbReference type="CDD" id="cd08509">
    <property type="entry name" value="PBP2_TmCBP_oligosaccharides_like"/>
    <property type="match status" value="1"/>
</dbReference>